<protein>
    <submittedName>
        <fullName evidence="2">Uncharacterized protein</fullName>
    </submittedName>
</protein>
<feature type="compositionally biased region" description="Basic and acidic residues" evidence="1">
    <location>
        <begin position="29"/>
        <end position="41"/>
    </location>
</feature>
<name>A0AA36IH67_9DINO</name>
<dbReference type="EMBL" id="CAUJNA010001391">
    <property type="protein sequence ID" value="CAJ1386636.1"/>
    <property type="molecule type" value="Genomic_DNA"/>
</dbReference>
<evidence type="ECO:0000313" key="3">
    <source>
        <dbReference type="Proteomes" id="UP001178507"/>
    </source>
</evidence>
<accession>A0AA36IH67</accession>
<keyword evidence="3" id="KW-1185">Reference proteome</keyword>
<dbReference type="Proteomes" id="UP001178507">
    <property type="component" value="Unassembled WGS sequence"/>
</dbReference>
<gene>
    <name evidence="2" type="ORF">EVOR1521_LOCUS12882</name>
</gene>
<reference evidence="2" key="1">
    <citation type="submission" date="2023-08" db="EMBL/GenBank/DDBJ databases">
        <authorList>
            <person name="Chen Y."/>
            <person name="Shah S."/>
            <person name="Dougan E. K."/>
            <person name="Thang M."/>
            <person name="Chan C."/>
        </authorList>
    </citation>
    <scope>NUCLEOTIDE SEQUENCE</scope>
</reference>
<organism evidence="2 3">
    <name type="scientific">Effrenium voratum</name>
    <dbReference type="NCBI Taxonomy" id="2562239"/>
    <lineage>
        <taxon>Eukaryota</taxon>
        <taxon>Sar</taxon>
        <taxon>Alveolata</taxon>
        <taxon>Dinophyceae</taxon>
        <taxon>Suessiales</taxon>
        <taxon>Symbiodiniaceae</taxon>
        <taxon>Effrenium</taxon>
    </lineage>
</organism>
<comment type="caution">
    <text evidence="2">The sequence shown here is derived from an EMBL/GenBank/DDBJ whole genome shotgun (WGS) entry which is preliminary data.</text>
</comment>
<evidence type="ECO:0000256" key="1">
    <source>
        <dbReference type="SAM" id="MobiDB-lite"/>
    </source>
</evidence>
<feature type="region of interest" description="Disordered" evidence="1">
    <location>
        <begin position="26"/>
        <end position="89"/>
    </location>
</feature>
<proteinExistence type="predicted"/>
<dbReference type="AlphaFoldDB" id="A0AA36IH67"/>
<evidence type="ECO:0000313" key="2">
    <source>
        <dbReference type="EMBL" id="CAJ1386636.1"/>
    </source>
</evidence>
<sequence length="110" mass="12101">MLYPSRQWPDAAFCTFSGARAPCSRLRFRNTDDNGKGDRPDKRKRRSKRAATQSTYGKLQPPRPPQRQAKHTAAIMSPSRGPGSGRIAKTLAFPPTASACRMQLPAATLC</sequence>